<dbReference type="EMBL" id="ML977318">
    <property type="protein sequence ID" value="KAF2117953.1"/>
    <property type="molecule type" value="Genomic_DNA"/>
</dbReference>
<dbReference type="AlphaFoldDB" id="A0A6A5ZGB0"/>
<proteinExistence type="predicted"/>
<dbReference type="Pfam" id="PF13302">
    <property type="entry name" value="Acetyltransf_3"/>
    <property type="match status" value="1"/>
</dbReference>
<reference evidence="2" key="1">
    <citation type="journal article" date="2020" name="Stud. Mycol.">
        <title>101 Dothideomycetes genomes: a test case for predicting lifestyles and emergence of pathogens.</title>
        <authorList>
            <person name="Haridas S."/>
            <person name="Albert R."/>
            <person name="Binder M."/>
            <person name="Bloem J."/>
            <person name="Labutti K."/>
            <person name="Salamov A."/>
            <person name="Andreopoulos B."/>
            <person name="Baker S."/>
            <person name="Barry K."/>
            <person name="Bills G."/>
            <person name="Bluhm B."/>
            <person name="Cannon C."/>
            <person name="Castanera R."/>
            <person name="Culley D."/>
            <person name="Daum C."/>
            <person name="Ezra D."/>
            <person name="Gonzalez J."/>
            <person name="Henrissat B."/>
            <person name="Kuo A."/>
            <person name="Liang C."/>
            <person name="Lipzen A."/>
            <person name="Lutzoni F."/>
            <person name="Magnuson J."/>
            <person name="Mondo S."/>
            <person name="Nolan M."/>
            <person name="Ohm R."/>
            <person name="Pangilinan J."/>
            <person name="Park H.-J."/>
            <person name="Ramirez L."/>
            <person name="Alfaro M."/>
            <person name="Sun H."/>
            <person name="Tritt A."/>
            <person name="Yoshinaga Y."/>
            <person name="Zwiers L.-H."/>
            <person name="Turgeon B."/>
            <person name="Goodwin S."/>
            <person name="Spatafora J."/>
            <person name="Crous P."/>
            <person name="Grigoriev I."/>
        </authorList>
    </citation>
    <scope>NUCLEOTIDE SEQUENCE</scope>
    <source>
        <strain evidence="2">CBS 627.86</strain>
    </source>
</reference>
<organism evidence="2 3">
    <name type="scientific">Lophiotrema nucula</name>
    <dbReference type="NCBI Taxonomy" id="690887"/>
    <lineage>
        <taxon>Eukaryota</taxon>
        <taxon>Fungi</taxon>
        <taxon>Dikarya</taxon>
        <taxon>Ascomycota</taxon>
        <taxon>Pezizomycotina</taxon>
        <taxon>Dothideomycetes</taxon>
        <taxon>Pleosporomycetidae</taxon>
        <taxon>Pleosporales</taxon>
        <taxon>Lophiotremataceae</taxon>
        <taxon>Lophiotrema</taxon>
    </lineage>
</organism>
<dbReference type="OrthoDB" id="630895at2759"/>
<feature type="domain" description="N-acetyltransferase" evidence="1">
    <location>
        <begin position="28"/>
        <end position="176"/>
    </location>
</feature>
<protein>
    <submittedName>
        <fullName evidence="2">Including n-acetylases of ribosomal protein</fullName>
    </submittedName>
</protein>
<dbReference type="InterPro" id="IPR000182">
    <property type="entry name" value="GNAT_dom"/>
</dbReference>
<gene>
    <name evidence="2" type="ORF">BDV96DRAFT_571156</name>
</gene>
<dbReference type="GO" id="GO:0005840">
    <property type="term" value="C:ribosome"/>
    <property type="evidence" value="ECO:0007669"/>
    <property type="project" value="UniProtKB-KW"/>
</dbReference>
<evidence type="ECO:0000313" key="2">
    <source>
        <dbReference type="EMBL" id="KAF2117953.1"/>
    </source>
</evidence>
<keyword evidence="2" id="KW-0689">Ribosomal protein</keyword>
<dbReference type="SUPFAM" id="SSF55729">
    <property type="entry name" value="Acyl-CoA N-acyltransferases (Nat)"/>
    <property type="match status" value="1"/>
</dbReference>
<evidence type="ECO:0000313" key="3">
    <source>
        <dbReference type="Proteomes" id="UP000799770"/>
    </source>
</evidence>
<keyword evidence="2" id="KW-0687">Ribonucleoprotein</keyword>
<accession>A0A6A5ZGB0</accession>
<dbReference type="InterPro" id="IPR051531">
    <property type="entry name" value="N-acetyltransferase"/>
</dbReference>
<keyword evidence="3" id="KW-1185">Reference proteome</keyword>
<dbReference type="GO" id="GO:0016747">
    <property type="term" value="F:acyltransferase activity, transferring groups other than amino-acyl groups"/>
    <property type="evidence" value="ECO:0007669"/>
    <property type="project" value="InterPro"/>
</dbReference>
<dbReference type="InterPro" id="IPR016181">
    <property type="entry name" value="Acyl_CoA_acyltransferase"/>
</dbReference>
<dbReference type="PANTHER" id="PTHR43792:SF16">
    <property type="entry name" value="N-ACETYLTRANSFERASE DOMAIN-CONTAINING PROTEIN"/>
    <property type="match status" value="1"/>
</dbReference>
<dbReference type="Proteomes" id="UP000799770">
    <property type="component" value="Unassembled WGS sequence"/>
</dbReference>
<name>A0A6A5ZGB0_9PLEO</name>
<dbReference type="Gene3D" id="3.40.630.30">
    <property type="match status" value="1"/>
</dbReference>
<evidence type="ECO:0000259" key="1">
    <source>
        <dbReference type="Pfam" id="PF13302"/>
    </source>
</evidence>
<sequence length="217" mass="23992">MTDPNFYIETPRLYISYYIGSNDAHCDFILALSHDPKFTKGQGGASSPLKDREAARNAINVLAEQQAKDGFGRFLVSLKSPDAVEATAGGSFAEIQAKCEMVGTVTMKLRPHPKAPKVPDMGYSLLSPYHGKGYATEAAKGMLKYFEEERGVKDMVAFCYPDNEESKNVMRRLGFEDRGVWLVKGLGWGEYTEEGSEDLVWAKPGMDQDLKVYGIGV</sequence>
<dbReference type="PANTHER" id="PTHR43792">
    <property type="entry name" value="GNAT FAMILY, PUTATIVE (AFU_ORTHOLOGUE AFUA_3G00765)-RELATED-RELATED"/>
    <property type="match status" value="1"/>
</dbReference>